<keyword evidence="3" id="KW-0732">Signal</keyword>
<proteinExistence type="inferred from homology"/>
<dbReference type="Pfam" id="PF01464">
    <property type="entry name" value="SLT"/>
    <property type="match status" value="1"/>
</dbReference>
<gene>
    <name evidence="5" type="ORF">CR492_12835</name>
</gene>
<evidence type="ECO:0000256" key="3">
    <source>
        <dbReference type="ARBA" id="ARBA00022729"/>
    </source>
</evidence>
<dbReference type="GO" id="GO:0004553">
    <property type="term" value="F:hydrolase activity, hydrolyzing O-glycosyl compounds"/>
    <property type="evidence" value="ECO:0007669"/>
    <property type="project" value="InterPro"/>
</dbReference>
<dbReference type="Gene3D" id="1.25.20.10">
    <property type="entry name" value="Bacterial muramidases"/>
    <property type="match status" value="1"/>
</dbReference>
<feature type="domain" description="Transglycosylase SLT" evidence="4">
    <location>
        <begin position="593"/>
        <end position="697"/>
    </location>
</feature>
<comment type="similarity">
    <text evidence="1">Belongs to the transglycosylase Slt family.</text>
</comment>
<evidence type="ECO:0000313" key="5">
    <source>
        <dbReference type="EMBL" id="PNG25604.1"/>
    </source>
</evidence>
<dbReference type="EMBL" id="PDZR01000014">
    <property type="protein sequence ID" value="PNG25604.1"/>
    <property type="molecule type" value="Genomic_DNA"/>
</dbReference>
<dbReference type="OrthoDB" id="9815002at2"/>
<accession>A0A2J7TFQ2</accession>
<dbReference type="PANTHER" id="PTHR37423:SF2">
    <property type="entry name" value="MEMBRANE-BOUND LYTIC MUREIN TRANSGLYCOSYLASE C"/>
    <property type="match status" value="1"/>
</dbReference>
<comment type="caution">
    <text evidence="5">The sequence shown here is derived from an EMBL/GenBank/DDBJ whole genome shotgun (WGS) entry which is preliminary data.</text>
</comment>
<dbReference type="Proteomes" id="UP000236286">
    <property type="component" value="Unassembled WGS sequence"/>
</dbReference>
<evidence type="ECO:0000259" key="4">
    <source>
        <dbReference type="Pfam" id="PF01464"/>
    </source>
</evidence>
<dbReference type="CDD" id="cd13401">
    <property type="entry name" value="Slt70-like"/>
    <property type="match status" value="1"/>
</dbReference>
<evidence type="ECO:0000256" key="1">
    <source>
        <dbReference type="ARBA" id="ARBA00007734"/>
    </source>
</evidence>
<organism evidence="5 6">
    <name type="scientific">Methylocella silvestris</name>
    <dbReference type="NCBI Taxonomy" id="199596"/>
    <lineage>
        <taxon>Bacteria</taxon>
        <taxon>Pseudomonadati</taxon>
        <taxon>Pseudomonadota</taxon>
        <taxon>Alphaproteobacteria</taxon>
        <taxon>Hyphomicrobiales</taxon>
        <taxon>Beijerinckiaceae</taxon>
        <taxon>Methylocella</taxon>
    </lineage>
</organism>
<sequence length="748" mass="79853">MSRVDREMLARSYAARSGGAKTLGAAVAGLGFGPSKFALLASAAVLGLSGAYLQQKGLPENIAALTAQLRGLTSSEPRFIAPAIPFLEEELDPDDDAALRAGLAPTPEAPAANLALAAHELGLDLTGLKEALSFYKAGALAAGDAAGKTARDPIVKAAIEWVALRTFPRESGFERLQAFMAAHPTWPAQDWLRRRSEEALFGDRKGASLIKSYFTSAAPQTAAGKLALARVLKDDGKIKEAAALVKTVWRNSDLNAALESRTKADFGAFLDKADHKYRADRFLYKEQVANAMRAAALAGPDVVALAKARAAVIAEAPSDKALAAVPAPLRADAGYKFAMIQKLRRADKITEAAAIMLAAPRDPGVIVDGDEWWVERRLLARKLLDQGDASTAYKICDEHTAASREMQIEAEFHAGWIALRFLNDPIRAAAHFDSLMALAQTPMSQARAAYWRARAAEASNAPDAAATAEAFYQRAAAHSASYYGQLARDKLGLKPALIRMPEQEVRGEARNESVKVLELLYAIGEKSLANPLAVEAARNLEDPAQVAALATVVARQRDANISLTVGKTASQRGVALDDLAFPAYGVPAYQPLRNSADPSIVYSIARQESAFNTTAVSTAGAKGLMQMIAATARTTAQRAGVAFDEARLTADAAFNAQLGAAHLGDLLAASRGSYILTFAAYNAGGGRVKQWLDAYGDPRKPGVDPIDWVERIPFTETRNYVQRVLENTTVYRTRFAASAPVQKADATP</sequence>
<evidence type="ECO:0000313" key="6">
    <source>
        <dbReference type="Proteomes" id="UP000236286"/>
    </source>
</evidence>
<evidence type="ECO:0000256" key="2">
    <source>
        <dbReference type="ARBA" id="ARBA00009387"/>
    </source>
</evidence>
<dbReference type="GO" id="GO:0042597">
    <property type="term" value="C:periplasmic space"/>
    <property type="evidence" value="ECO:0007669"/>
    <property type="project" value="InterPro"/>
</dbReference>
<reference evidence="5 6" key="1">
    <citation type="submission" date="2017-10" db="EMBL/GenBank/DDBJ databases">
        <title>Genome announcement of Methylocella silvestris TVC from permafrost.</title>
        <authorList>
            <person name="Wang J."/>
            <person name="Geng K."/>
            <person name="Ul-Haque F."/>
            <person name="Crombie A.T."/>
            <person name="Street L.E."/>
            <person name="Wookey P.A."/>
            <person name="Murrell J.C."/>
            <person name="Pratscher J."/>
        </authorList>
    </citation>
    <scope>NUCLEOTIDE SEQUENCE [LARGE SCALE GENOMIC DNA]</scope>
    <source>
        <strain evidence="5 6">TVC</strain>
    </source>
</reference>
<protein>
    <submittedName>
        <fullName evidence="5">Lytic transglycosylase</fullName>
    </submittedName>
</protein>
<dbReference type="InterPro" id="IPR008939">
    <property type="entry name" value="Lytic_TGlycosylase_superhlx_U"/>
</dbReference>
<dbReference type="Gene3D" id="1.10.530.10">
    <property type="match status" value="1"/>
</dbReference>
<dbReference type="SUPFAM" id="SSF48435">
    <property type="entry name" value="Bacterial muramidases"/>
    <property type="match status" value="1"/>
</dbReference>
<dbReference type="InterPro" id="IPR008258">
    <property type="entry name" value="Transglycosylase_SLT_dom_1"/>
</dbReference>
<comment type="similarity">
    <text evidence="2">Belongs to the virb1 family.</text>
</comment>
<dbReference type="AlphaFoldDB" id="A0A2J7TFQ2"/>
<dbReference type="SUPFAM" id="SSF53955">
    <property type="entry name" value="Lysozyme-like"/>
    <property type="match status" value="1"/>
</dbReference>
<dbReference type="PANTHER" id="PTHR37423">
    <property type="entry name" value="SOLUBLE LYTIC MUREIN TRANSGLYCOSYLASE-RELATED"/>
    <property type="match status" value="1"/>
</dbReference>
<dbReference type="InterPro" id="IPR023346">
    <property type="entry name" value="Lysozyme-like_dom_sf"/>
</dbReference>
<dbReference type="RefSeq" id="WP_102844150.1">
    <property type="nucleotide sequence ID" value="NZ_PDZR01000014.1"/>
</dbReference>
<name>A0A2J7TFQ2_METSI</name>